<reference evidence="2" key="1">
    <citation type="submission" date="2014-11" db="EMBL/GenBank/DDBJ databases">
        <authorList>
            <person name="Amaro Gonzalez C."/>
        </authorList>
    </citation>
    <scope>NUCLEOTIDE SEQUENCE</scope>
</reference>
<name>A0A0E9PYF7_ANGAN</name>
<evidence type="ECO:0000313" key="2">
    <source>
        <dbReference type="EMBL" id="JAH08893.1"/>
    </source>
</evidence>
<evidence type="ECO:0000256" key="1">
    <source>
        <dbReference type="SAM" id="Phobius"/>
    </source>
</evidence>
<keyword evidence="1" id="KW-0812">Transmembrane</keyword>
<accession>A0A0E9PYF7</accession>
<organism evidence="2">
    <name type="scientific">Anguilla anguilla</name>
    <name type="common">European freshwater eel</name>
    <name type="synonym">Muraena anguilla</name>
    <dbReference type="NCBI Taxonomy" id="7936"/>
    <lineage>
        <taxon>Eukaryota</taxon>
        <taxon>Metazoa</taxon>
        <taxon>Chordata</taxon>
        <taxon>Craniata</taxon>
        <taxon>Vertebrata</taxon>
        <taxon>Euteleostomi</taxon>
        <taxon>Actinopterygii</taxon>
        <taxon>Neopterygii</taxon>
        <taxon>Teleostei</taxon>
        <taxon>Anguilliformes</taxon>
        <taxon>Anguillidae</taxon>
        <taxon>Anguilla</taxon>
    </lineage>
</organism>
<dbReference type="EMBL" id="GBXM01099684">
    <property type="protein sequence ID" value="JAH08893.1"/>
    <property type="molecule type" value="Transcribed_RNA"/>
</dbReference>
<feature type="transmembrane region" description="Helical" evidence="1">
    <location>
        <begin position="6"/>
        <end position="24"/>
    </location>
</feature>
<proteinExistence type="predicted"/>
<keyword evidence="1" id="KW-1133">Transmembrane helix</keyword>
<reference evidence="2" key="2">
    <citation type="journal article" date="2015" name="Fish Shellfish Immunol.">
        <title>Early steps in the European eel (Anguilla anguilla)-Vibrio vulnificus interaction in the gills: Role of the RtxA13 toxin.</title>
        <authorList>
            <person name="Callol A."/>
            <person name="Pajuelo D."/>
            <person name="Ebbesson L."/>
            <person name="Teles M."/>
            <person name="MacKenzie S."/>
            <person name="Amaro C."/>
        </authorList>
    </citation>
    <scope>NUCLEOTIDE SEQUENCE</scope>
</reference>
<keyword evidence="1" id="KW-0472">Membrane</keyword>
<protein>
    <submittedName>
        <fullName evidence="2">Uncharacterized protein</fullName>
    </submittedName>
</protein>
<dbReference type="AlphaFoldDB" id="A0A0E9PYF7"/>
<sequence length="40" mass="4533">MLILYVSVLHSLIFATSILFNGLLTPKSNLFFSTLLPMYL</sequence>